<evidence type="ECO:0000259" key="12">
    <source>
        <dbReference type="Pfam" id="PF05644"/>
    </source>
</evidence>
<evidence type="ECO:0000256" key="6">
    <source>
        <dbReference type="ARBA" id="ARBA00023128"/>
    </source>
</evidence>
<dbReference type="EMBL" id="JAROKS010000021">
    <property type="protein sequence ID" value="KAK1790736.1"/>
    <property type="molecule type" value="Genomic_DNA"/>
</dbReference>
<evidence type="ECO:0000313" key="13">
    <source>
        <dbReference type="EMBL" id="KAK1790736.1"/>
    </source>
</evidence>
<name>A0AAD8Z3E5_9TELE</name>
<keyword evidence="6 9" id="KW-0496">Mitochondrion</keyword>
<dbReference type="AlphaFoldDB" id="A0AAD8Z3E5"/>
<evidence type="ECO:0000256" key="10">
    <source>
        <dbReference type="SAM" id="Coils"/>
    </source>
</evidence>
<feature type="coiled-coil region" evidence="10">
    <location>
        <begin position="276"/>
        <end position="303"/>
    </location>
</feature>
<evidence type="ECO:0000313" key="14">
    <source>
        <dbReference type="Proteomes" id="UP001239994"/>
    </source>
</evidence>
<dbReference type="InterPro" id="IPR008518">
    <property type="entry name" value="Mff/Tango-11"/>
</dbReference>
<keyword evidence="7" id="KW-0472">Membrane</keyword>
<evidence type="ECO:0000256" key="9">
    <source>
        <dbReference type="RuleBase" id="RU368040"/>
    </source>
</evidence>
<keyword evidence="14" id="KW-1185">Reference proteome</keyword>
<dbReference type="PANTHER" id="PTHR16501">
    <property type="entry name" value="TRANSPORT AND GOLGI ORGANIZATION PROTEIN 11"/>
    <property type="match status" value="1"/>
</dbReference>
<protein>
    <recommendedName>
        <fullName evidence="9">Mitochondrial fission factor</fullName>
    </recommendedName>
</protein>
<organism evidence="13 14">
    <name type="scientific">Electrophorus voltai</name>
    <dbReference type="NCBI Taxonomy" id="2609070"/>
    <lineage>
        <taxon>Eukaryota</taxon>
        <taxon>Metazoa</taxon>
        <taxon>Chordata</taxon>
        <taxon>Craniata</taxon>
        <taxon>Vertebrata</taxon>
        <taxon>Euteleostomi</taxon>
        <taxon>Actinopterygii</taxon>
        <taxon>Neopterygii</taxon>
        <taxon>Teleostei</taxon>
        <taxon>Ostariophysi</taxon>
        <taxon>Gymnotiformes</taxon>
        <taxon>Gymnotoidei</taxon>
        <taxon>Gymnotidae</taxon>
        <taxon>Electrophorus</taxon>
    </lineage>
</organism>
<feature type="domain" description="Mff-like" evidence="12">
    <location>
        <begin position="26"/>
        <end position="325"/>
    </location>
</feature>
<dbReference type="Proteomes" id="UP001239994">
    <property type="component" value="Unassembled WGS sequence"/>
</dbReference>
<evidence type="ECO:0000256" key="7">
    <source>
        <dbReference type="ARBA" id="ARBA00023136"/>
    </source>
</evidence>
<proteinExistence type="inferred from homology"/>
<gene>
    <name evidence="13" type="ORF">P4O66_014591</name>
</gene>
<evidence type="ECO:0000256" key="5">
    <source>
        <dbReference type="ARBA" id="ARBA00023054"/>
    </source>
</evidence>
<dbReference type="GO" id="GO:0006626">
    <property type="term" value="P:protein targeting to mitochondrion"/>
    <property type="evidence" value="ECO:0007669"/>
    <property type="project" value="TreeGrafter"/>
</dbReference>
<dbReference type="PANTHER" id="PTHR16501:SF17">
    <property type="entry name" value="MITOCHONDRIAL FISSION FACTOR"/>
    <property type="match status" value="1"/>
</dbReference>
<comment type="similarity">
    <text evidence="1 9">Belongs to the Tango11 family.</text>
</comment>
<dbReference type="InterPro" id="IPR039433">
    <property type="entry name" value="Mff-like_dom"/>
</dbReference>
<keyword evidence="8 9" id="KW-0576">Peroxisome</keyword>
<sequence length="325" mass="36730">MSLFYAFSSSSCGEMSETDFSSSMDMAEINHIQYELEYTEGISQQMRIPSRLKIGPNSSDDQHGPLLEAPHSTMMHVPERIVVAGDGSDAHFNRPRDLDLIQSTPVESVELKAPPRVLTLQDQPLDFLEPERPATSSAPQKEEVYAHSRSRRERCMTENSTVRQNGQINKYDVSQNPTHHHSWCFVGGFYMFYPCSMASTSLSPGAPLRACPPLVAPDDLQSLDTASGVLSYIQCTTRRACEQLLAMLDDGRRRTALVTFDASLESTPDDASLVDAAALRRQIVKLNRRLQLLEQENKERTKREVVMYSITVAFWLVNTWIWLRR</sequence>
<comment type="subcellular location">
    <subcellularLocation>
        <location evidence="9">Mitochondrion outer membrane</location>
        <topology evidence="9">Single-pass type IV membrane protein</topology>
    </subcellularLocation>
    <subcellularLocation>
        <location evidence="9">Peroxisome</location>
    </subcellularLocation>
</comment>
<reference evidence="13" key="1">
    <citation type="submission" date="2023-03" db="EMBL/GenBank/DDBJ databases">
        <title>Electrophorus voltai genome.</title>
        <authorList>
            <person name="Bian C."/>
        </authorList>
    </citation>
    <scope>NUCLEOTIDE SEQUENCE</scope>
    <source>
        <strain evidence="13">CB-2022</strain>
        <tissue evidence="13">Muscle</tissue>
    </source>
</reference>
<evidence type="ECO:0000256" key="8">
    <source>
        <dbReference type="ARBA" id="ARBA00023140"/>
    </source>
</evidence>
<evidence type="ECO:0000256" key="4">
    <source>
        <dbReference type="ARBA" id="ARBA00022989"/>
    </source>
</evidence>
<feature type="region of interest" description="Disordered" evidence="11">
    <location>
        <begin position="129"/>
        <end position="163"/>
    </location>
</feature>
<keyword evidence="5 10" id="KW-0175">Coiled coil</keyword>
<dbReference type="GO" id="GO:0090141">
    <property type="term" value="P:positive regulation of mitochondrial fission"/>
    <property type="evidence" value="ECO:0007669"/>
    <property type="project" value="UniProtKB-UniRule"/>
</dbReference>
<keyword evidence="4" id="KW-1133">Transmembrane helix</keyword>
<dbReference type="GO" id="GO:0005741">
    <property type="term" value="C:mitochondrial outer membrane"/>
    <property type="evidence" value="ECO:0007669"/>
    <property type="project" value="UniProtKB-SubCell"/>
</dbReference>
<evidence type="ECO:0000256" key="1">
    <source>
        <dbReference type="ARBA" id="ARBA00009806"/>
    </source>
</evidence>
<dbReference type="GO" id="GO:0090314">
    <property type="term" value="P:positive regulation of protein targeting to membrane"/>
    <property type="evidence" value="ECO:0007669"/>
    <property type="project" value="UniProtKB-UniRule"/>
</dbReference>
<evidence type="ECO:0000256" key="3">
    <source>
        <dbReference type="ARBA" id="ARBA00022787"/>
    </source>
</evidence>
<dbReference type="GO" id="GO:0000266">
    <property type="term" value="P:mitochondrial fission"/>
    <property type="evidence" value="ECO:0007669"/>
    <property type="project" value="UniProtKB-UniRule"/>
</dbReference>
<evidence type="ECO:0000256" key="2">
    <source>
        <dbReference type="ARBA" id="ARBA00022692"/>
    </source>
</evidence>
<accession>A0AAD8Z3E5</accession>
<comment type="caution">
    <text evidence="13">The sequence shown here is derived from an EMBL/GenBank/DDBJ whole genome shotgun (WGS) entry which is preliminary data.</text>
</comment>
<dbReference type="GO" id="GO:0005777">
    <property type="term" value="C:peroxisome"/>
    <property type="evidence" value="ECO:0007669"/>
    <property type="project" value="UniProtKB-SubCell"/>
</dbReference>
<keyword evidence="2" id="KW-0812">Transmembrane</keyword>
<dbReference type="Pfam" id="PF05644">
    <property type="entry name" value="Miff"/>
    <property type="match status" value="1"/>
</dbReference>
<keyword evidence="3 9" id="KW-1000">Mitochondrion outer membrane</keyword>
<comment type="function">
    <text evidence="9">Plays a role in mitochondrial and peroxisomal fission. Promotes the recruitment and association of the fission mediator dynamin-related protein 1 (DNM1L) to the mitochondrial surface.</text>
</comment>
<evidence type="ECO:0000256" key="11">
    <source>
        <dbReference type="SAM" id="MobiDB-lite"/>
    </source>
</evidence>